<evidence type="ECO:0000313" key="2">
    <source>
        <dbReference type="Proteomes" id="UP000789920"/>
    </source>
</evidence>
<organism evidence="1 2">
    <name type="scientific">Racocetra persica</name>
    <dbReference type="NCBI Taxonomy" id="160502"/>
    <lineage>
        <taxon>Eukaryota</taxon>
        <taxon>Fungi</taxon>
        <taxon>Fungi incertae sedis</taxon>
        <taxon>Mucoromycota</taxon>
        <taxon>Glomeromycotina</taxon>
        <taxon>Glomeromycetes</taxon>
        <taxon>Diversisporales</taxon>
        <taxon>Gigasporaceae</taxon>
        <taxon>Racocetra</taxon>
    </lineage>
</organism>
<reference evidence="1" key="1">
    <citation type="submission" date="2021-06" db="EMBL/GenBank/DDBJ databases">
        <authorList>
            <person name="Kallberg Y."/>
            <person name="Tangrot J."/>
            <person name="Rosling A."/>
        </authorList>
    </citation>
    <scope>NUCLEOTIDE SEQUENCE</scope>
    <source>
        <strain evidence="1">MA461A</strain>
    </source>
</reference>
<accession>A0ACA9NVS2</accession>
<dbReference type="Proteomes" id="UP000789920">
    <property type="component" value="Unassembled WGS sequence"/>
</dbReference>
<evidence type="ECO:0000313" key="1">
    <source>
        <dbReference type="EMBL" id="CAG8677593.1"/>
    </source>
</evidence>
<proteinExistence type="predicted"/>
<keyword evidence="2" id="KW-1185">Reference proteome</keyword>
<dbReference type="EMBL" id="CAJVQC010016565">
    <property type="protein sequence ID" value="CAG8677593.1"/>
    <property type="molecule type" value="Genomic_DNA"/>
</dbReference>
<protein>
    <submittedName>
        <fullName evidence="1">12886_t:CDS:1</fullName>
    </submittedName>
</protein>
<feature type="non-terminal residue" evidence="1">
    <location>
        <position position="1"/>
    </location>
</feature>
<comment type="caution">
    <text evidence="1">The sequence shown here is derived from an EMBL/GenBank/DDBJ whole genome shotgun (WGS) entry which is preliminary data.</text>
</comment>
<gene>
    <name evidence="1" type="ORF">RPERSI_LOCUS8959</name>
</gene>
<sequence length="42" mass="5015">LYKVMHQQTLTDMEIDKFEDDVKQWIKDFTQPTIGKLNSSNQ</sequence>
<name>A0ACA9NVS2_9GLOM</name>